<dbReference type="GO" id="GO:0005886">
    <property type="term" value="C:plasma membrane"/>
    <property type="evidence" value="ECO:0007669"/>
    <property type="project" value="TreeGrafter"/>
</dbReference>
<dbReference type="GO" id="GO:0016301">
    <property type="term" value="F:kinase activity"/>
    <property type="evidence" value="ECO:0007669"/>
    <property type="project" value="UniProtKB-KW"/>
</dbReference>
<evidence type="ECO:0000256" key="1">
    <source>
        <dbReference type="ARBA" id="ARBA00001946"/>
    </source>
</evidence>
<dbReference type="InterPro" id="IPR050187">
    <property type="entry name" value="Lipid_Phosphate_FormReg"/>
</dbReference>
<evidence type="ECO:0000256" key="2">
    <source>
        <dbReference type="ARBA" id="ARBA00022516"/>
    </source>
</evidence>
<name>A0A386HTF8_9BACT</name>
<dbReference type="PANTHER" id="PTHR12358:SF106">
    <property type="entry name" value="LIPID KINASE YEGS"/>
    <property type="match status" value="1"/>
</dbReference>
<keyword evidence="2" id="KW-0444">Lipid biosynthesis</keyword>
<evidence type="ECO:0000256" key="3">
    <source>
        <dbReference type="ARBA" id="ARBA00022679"/>
    </source>
</evidence>
<evidence type="ECO:0000256" key="9">
    <source>
        <dbReference type="ARBA" id="ARBA00023098"/>
    </source>
</evidence>
<gene>
    <name evidence="13" type="ORF">D6B99_16975</name>
</gene>
<proteinExistence type="predicted"/>
<dbReference type="Gene3D" id="3.40.50.10330">
    <property type="entry name" value="Probable inorganic polyphosphate/atp-NAD kinase, domain 1"/>
    <property type="match status" value="1"/>
</dbReference>
<accession>A0A386HTF8</accession>
<dbReference type="KEGG" id="ark:D6B99_16975"/>
<dbReference type="SMART" id="SM00046">
    <property type="entry name" value="DAGKc"/>
    <property type="match status" value="1"/>
</dbReference>
<sequence>MEVFEKIQSVDLQKVIIGKQKRKIIYLVNPVSGTTKKSTLVNLIEKISKEQELYCEILPTNQRGNYDFLIERIYKDNITDIVIIGGDGTVNHVVGALYDQPVNFGIIPYGSGNGLARAAGIPSKPKKAFELILTGEAKPVDAFLVNEKFACMLSGVGFDAKVAHDFATKTSRGLLTYTQQSIINYFKAQPYQFEVEVNKFKFFTDAFFISVANGNQFGNNFTIAPEANISDGQLDIVIVQKMNKAKLPFAVLKQIRGNNKLETLVENITHRNILYFQTEEIKIKNLKNAPMHIDGEPVETKTDVDIKILPKCFNLILP</sequence>
<keyword evidence="6 13" id="KW-0418">Kinase</keyword>
<keyword evidence="5" id="KW-0547">Nucleotide-binding</keyword>
<evidence type="ECO:0000256" key="4">
    <source>
        <dbReference type="ARBA" id="ARBA00022723"/>
    </source>
</evidence>
<keyword evidence="10" id="KW-0594">Phospholipid biosynthesis</keyword>
<dbReference type="Gene3D" id="2.60.200.40">
    <property type="match status" value="1"/>
</dbReference>
<reference evidence="13 14" key="1">
    <citation type="submission" date="2018-09" db="EMBL/GenBank/DDBJ databases">
        <title>Arachidicoccus sp. nov., a bacterium isolated from soil.</title>
        <authorList>
            <person name="Weon H.-Y."/>
            <person name="Kwon S.-W."/>
            <person name="Lee S.A."/>
        </authorList>
    </citation>
    <scope>NUCLEOTIDE SEQUENCE [LARGE SCALE GENOMIC DNA]</scope>
    <source>
        <strain evidence="13 14">KIS59-12</strain>
    </source>
</reference>
<dbReference type="InterPro" id="IPR017438">
    <property type="entry name" value="ATP-NAD_kinase_N"/>
</dbReference>
<feature type="domain" description="DAGKc" evidence="12">
    <location>
        <begin position="19"/>
        <end position="148"/>
    </location>
</feature>
<dbReference type="GO" id="GO:0008654">
    <property type="term" value="P:phospholipid biosynthetic process"/>
    <property type="evidence" value="ECO:0007669"/>
    <property type="project" value="UniProtKB-KW"/>
</dbReference>
<keyword evidence="11" id="KW-1208">Phospholipid metabolism</keyword>
<evidence type="ECO:0000256" key="7">
    <source>
        <dbReference type="ARBA" id="ARBA00022840"/>
    </source>
</evidence>
<dbReference type="NCBIfam" id="TIGR00147">
    <property type="entry name" value="YegS/Rv2252/BmrU family lipid kinase"/>
    <property type="match status" value="1"/>
</dbReference>
<dbReference type="Pfam" id="PF00781">
    <property type="entry name" value="DAGK_cat"/>
    <property type="match status" value="1"/>
</dbReference>
<dbReference type="OrthoDB" id="9786026at2"/>
<dbReference type="InterPro" id="IPR016064">
    <property type="entry name" value="NAD/diacylglycerol_kinase_sf"/>
</dbReference>
<dbReference type="InterPro" id="IPR045540">
    <property type="entry name" value="YegS/DAGK_C"/>
</dbReference>
<evidence type="ECO:0000256" key="11">
    <source>
        <dbReference type="ARBA" id="ARBA00023264"/>
    </source>
</evidence>
<keyword evidence="3" id="KW-0808">Transferase</keyword>
<dbReference type="PROSITE" id="PS50146">
    <property type="entry name" value="DAGK"/>
    <property type="match status" value="1"/>
</dbReference>
<evidence type="ECO:0000313" key="14">
    <source>
        <dbReference type="Proteomes" id="UP000266118"/>
    </source>
</evidence>
<dbReference type="AlphaFoldDB" id="A0A386HTF8"/>
<evidence type="ECO:0000256" key="10">
    <source>
        <dbReference type="ARBA" id="ARBA00023209"/>
    </source>
</evidence>
<evidence type="ECO:0000256" key="6">
    <source>
        <dbReference type="ARBA" id="ARBA00022777"/>
    </source>
</evidence>
<dbReference type="GO" id="GO:0046872">
    <property type="term" value="F:metal ion binding"/>
    <property type="evidence" value="ECO:0007669"/>
    <property type="project" value="UniProtKB-KW"/>
</dbReference>
<evidence type="ECO:0000256" key="8">
    <source>
        <dbReference type="ARBA" id="ARBA00022842"/>
    </source>
</evidence>
<keyword evidence="14" id="KW-1185">Reference proteome</keyword>
<dbReference type="SUPFAM" id="SSF111331">
    <property type="entry name" value="NAD kinase/diacylglycerol kinase-like"/>
    <property type="match status" value="1"/>
</dbReference>
<protein>
    <submittedName>
        <fullName evidence="13">YegS/Rv2252/BmrU family lipid kinase</fullName>
    </submittedName>
</protein>
<keyword evidence="7" id="KW-0067">ATP-binding</keyword>
<keyword evidence="9" id="KW-0443">Lipid metabolism</keyword>
<dbReference type="InterPro" id="IPR001206">
    <property type="entry name" value="Diacylglycerol_kinase_cat_dom"/>
</dbReference>
<dbReference type="Pfam" id="PF19279">
    <property type="entry name" value="YegS_C"/>
    <property type="match status" value="1"/>
</dbReference>
<keyword evidence="4" id="KW-0479">Metal-binding</keyword>
<dbReference type="Proteomes" id="UP000266118">
    <property type="component" value="Chromosome"/>
</dbReference>
<evidence type="ECO:0000259" key="12">
    <source>
        <dbReference type="PROSITE" id="PS50146"/>
    </source>
</evidence>
<dbReference type="PANTHER" id="PTHR12358">
    <property type="entry name" value="SPHINGOSINE KINASE"/>
    <property type="match status" value="1"/>
</dbReference>
<organism evidence="13 14">
    <name type="scientific">Arachidicoccus soli</name>
    <dbReference type="NCBI Taxonomy" id="2341117"/>
    <lineage>
        <taxon>Bacteria</taxon>
        <taxon>Pseudomonadati</taxon>
        <taxon>Bacteroidota</taxon>
        <taxon>Chitinophagia</taxon>
        <taxon>Chitinophagales</taxon>
        <taxon>Chitinophagaceae</taxon>
        <taxon>Arachidicoccus</taxon>
    </lineage>
</organism>
<dbReference type="EMBL" id="CP032489">
    <property type="protein sequence ID" value="AYD49165.1"/>
    <property type="molecule type" value="Genomic_DNA"/>
</dbReference>
<dbReference type="InterPro" id="IPR005218">
    <property type="entry name" value="Diacylglycerol/lipid_kinase"/>
</dbReference>
<dbReference type="RefSeq" id="WP_119990628.1">
    <property type="nucleotide sequence ID" value="NZ_CP032489.1"/>
</dbReference>
<evidence type="ECO:0000256" key="5">
    <source>
        <dbReference type="ARBA" id="ARBA00022741"/>
    </source>
</evidence>
<comment type="cofactor">
    <cofactor evidence="1">
        <name>Mg(2+)</name>
        <dbReference type="ChEBI" id="CHEBI:18420"/>
    </cofactor>
</comment>
<keyword evidence="8" id="KW-0460">Magnesium</keyword>
<dbReference type="GO" id="GO:0005524">
    <property type="term" value="F:ATP binding"/>
    <property type="evidence" value="ECO:0007669"/>
    <property type="project" value="UniProtKB-KW"/>
</dbReference>
<evidence type="ECO:0000313" key="13">
    <source>
        <dbReference type="EMBL" id="AYD49165.1"/>
    </source>
</evidence>